<accession>A0A0N1P1X5</accession>
<protein>
    <recommendedName>
        <fullName evidence="5">FAD/NAD(P)-binding domain-containing protein</fullName>
    </recommendedName>
</protein>
<dbReference type="GO" id="GO:0050660">
    <property type="term" value="F:flavin adenine dinucleotide binding"/>
    <property type="evidence" value="ECO:0007669"/>
    <property type="project" value="TreeGrafter"/>
</dbReference>
<comment type="similarity">
    <text evidence="1">Belongs to the FAD-dependent oxidoreductase family.</text>
</comment>
<dbReference type="PRINTS" id="PR00469">
    <property type="entry name" value="PNDRDTASEII"/>
</dbReference>
<keyword evidence="4" id="KW-0560">Oxidoreductase</keyword>
<dbReference type="GO" id="GO:0005737">
    <property type="term" value="C:cytoplasm"/>
    <property type="evidence" value="ECO:0007669"/>
    <property type="project" value="TreeGrafter"/>
</dbReference>
<keyword evidence="3" id="KW-0274">FAD</keyword>
<gene>
    <name evidence="6" type="ORF">AB675_9031</name>
</gene>
<dbReference type="Pfam" id="PF07992">
    <property type="entry name" value="Pyr_redox_2"/>
    <property type="match status" value="1"/>
</dbReference>
<evidence type="ECO:0000256" key="1">
    <source>
        <dbReference type="ARBA" id="ARBA00006442"/>
    </source>
</evidence>
<dbReference type="VEuPathDB" id="FungiDB:AB675_9031"/>
<dbReference type="EMBL" id="LFJN01000009">
    <property type="protein sequence ID" value="KPI41415.1"/>
    <property type="molecule type" value="Genomic_DNA"/>
</dbReference>
<keyword evidence="7" id="KW-1185">Reference proteome</keyword>
<evidence type="ECO:0000256" key="4">
    <source>
        <dbReference type="ARBA" id="ARBA00023002"/>
    </source>
</evidence>
<name>A0A0N1P1X5_9EURO</name>
<evidence type="ECO:0000313" key="7">
    <source>
        <dbReference type="Proteomes" id="UP000038010"/>
    </source>
</evidence>
<keyword evidence="2" id="KW-0285">Flavoprotein</keyword>
<dbReference type="GeneID" id="28741412"/>
<dbReference type="Gene3D" id="3.50.50.100">
    <property type="match status" value="1"/>
</dbReference>
<dbReference type="STRING" id="1664694.A0A0N1P1X5"/>
<evidence type="ECO:0000256" key="3">
    <source>
        <dbReference type="ARBA" id="ARBA00022827"/>
    </source>
</evidence>
<evidence type="ECO:0000259" key="5">
    <source>
        <dbReference type="Pfam" id="PF07992"/>
    </source>
</evidence>
<dbReference type="Proteomes" id="UP000038010">
    <property type="component" value="Unassembled WGS sequence"/>
</dbReference>
<dbReference type="PANTHER" id="PTHR43735:SF3">
    <property type="entry name" value="FERROPTOSIS SUPPRESSOR PROTEIN 1"/>
    <property type="match status" value="1"/>
</dbReference>
<feature type="domain" description="FAD/NAD(P)-binding" evidence="5">
    <location>
        <begin position="5"/>
        <end position="297"/>
    </location>
</feature>
<comment type="caution">
    <text evidence="6">The sequence shown here is derived from an EMBL/GenBank/DDBJ whole genome shotgun (WGS) entry which is preliminary data.</text>
</comment>
<dbReference type="SUPFAM" id="SSF51905">
    <property type="entry name" value="FAD/NAD(P)-binding domain"/>
    <property type="match status" value="2"/>
</dbReference>
<evidence type="ECO:0000313" key="6">
    <source>
        <dbReference type="EMBL" id="KPI41415.1"/>
    </source>
</evidence>
<dbReference type="InterPro" id="IPR036188">
    <property type="entry name" value="FAD/NAD-bd_sf"/>
</dbReference>
<dbReference type="RefSeq" id="XP_018001378.1">
    <property type="nucleotide sequence ID" value="XM_018149532.1"/>
</dbReference>
<dbReference type="PANTHER" id="PTHR43735">
    <property type="entry name" value="APOPTOSIS-INDUCING FACTOR 1"/>
    <property type="match status" value="1"/>
</dbReference>
<dbReference type="GO" id="GO:0004174">
    <property type="term" value="F:electron-transferring-flavoprotein dehydrogenase activity"/>
    <property type="evidence" value="ECO:0007669"/>
    <property type="project" value="TreeGrafter"/>
</dbReference>
<reference evidence="6 7" key="1">
    <citation type="submission" date="2015-06" db="EMBL/GenBank/DDBJ databases">
        <title>Draft genome of the ant-associated black yeast Phialophora attae CBS 131958.</title>
        <authorList>
            <person name="Moreno L.F."/>
            <person name="Stielow B.J."/>
            <person name="de Hoog S."/>
            <person name="Vicente V.A."/>
            <person name="Weiss V.A."/>
            <person name="de Vries M."/>
            <person name="Cruz L.M."/>
            <person name="Souza E.M."/>
        </authorList>
    </citation>
    <scope>NUCLEOTIDE SEQUENCE [LARGE SCALE GENOMIC DNA]</scope>
    <source>
        <strain evidence="6 7">CBS 131958</strain>
    </source>
</reference>
<organism evidence="6 7">
    <name type="scientific">Cyphellophora attinorum</name>
    <dbReference type="NCBI Taxonomy" id="1664694"/>
    <lineage>
        <taxon>Eukaryota</taxon>
        <taxon>Fungi</taxon>
        <taxon>Dikarya</taxon>
        <taxon>Ascomycota</taxon>
        <taxon>Pezizomycotina</taxon>
        <taxon>Eurotiomycetes</taxon>
        <taxon>Chaetothyriomycetidae</taxon>
        <taxon>Chaetothyriales</taxon>
        <taxon>Cyphellophoraceae</taxon>
        <taxon>Cyphellophora</taxon>
    </lineage>
</organism>
<dbReference type="OrthoDB" id="202203at2759"/>
<dbReference type="PRINTS" id="PR00368">
    <property type="entry name" value="FADPNR"/>
</dbReference>
<proteinExistence type="inferred from homology"/>
<sequence>MSAHQIVVIGSSFAGNLITANLLKDIIPATSGKTFKVIQIAPTDEFYFKIGAPRTLINPQSLPLEKSLVSVLPHFEKYGAEKYQFIKAFVKSIEPASKTLKLSTGEEVKYDSLIIASGTIFNNNLWSTARGSEPLRAELAELHKKLPEAKTIVIGGGGPAGIETAGELGDLYGSKKDITLYSGAKQLLNALGNKNMGTDAESRLVKQGIKVVHGIQITSQRSEGGKDVIELSNGETKTVDIYIGAVGDKPSTDFVPTEWLNEKKFVKADGKTMRVEGAPGVYAYGSAASYSNGSIMDVFMAKKAFIETLKNDLAGKEPASRTNNVYKKVQSDMQFVPIGSTQGVGIAFGWKIPSFMVRMAKAKDFMIGQFPKYLEGTA</sequence>
<dbReference type="AlphaFoldDB" id="A0A0N1P1X5"/>
<evidence type="ECO:0000256" key="2">
    <source>
        <dbReference type="ARBA" id="ARBA00022630"/>
    </source>
</evidence>
<dbReference type="InterPro" id="IPR023753">
    <property type="entry name" value="FAD/NAD-binding_dom"/>
</dbReference>